<evidence type="ECO:0000313" key="1">
    <source>
        <dbReference type="EMBL" id="OGC47304.1"/>
    </source>
</evidence>
<name>A0A1F4UQS4_UNCKA</name>
<protein>
    <submittedName>
        <fullName evidence="1">Uncharacterized protein</fullName>
    </submittedName>
</protein>
<dbReference type="EMBL" id="MEVA01000014">
    <property type="protein sequence ID" value="OGC47304.1"/>
    <property type="molecule type" value="Genomic_DNA"/>
</dbReference>
<evidence type="ECO:0000313" key="2">
    <source>
        <dbReference type="Proteomes" id="UP000176608"/>
    </source>
</evidence>
<dbReference type="STRING" id="1802617.A2886_01690"/>
<dbReference type="Proteomes" id="UP000176608">
    <property type="component" value="Unassembled WGS sequence"/>
</dbReference>
<sequence length="128" mass="14520">MIVIPRPDPESISFAYGIMDILERKIGENGLPKLQYRIFDDGPAEALQMQEIVPVVLIQADLNLGKSNSEWLSDFRNAFPHAKIYVLDGWLMLPREKGLDKADGVLNGQNVFELMDLMLEIVQEDIYA</sequence>
<comment type="caution">
    <text evidence="1">The sequence shown here is derived from an EMBL/GenBank/DDBJ whole genome shotgun (WGS) entry which is preliminary data.</text>
</comment>
<proteinExistence type="predicted"/>
<gene>
    <name evidence="1" type="ORF">A2886_01690</name>
</gene>
<organism evidence="1 2">
    <name type="scientific">candidate division WWE3 bacterium RIFCSPHIGHO2_01_FULL_42_13</name>
    <dbReference type="NCBI Taxonomy" id="1802617"/>
    <lineage>
        <taxon>Bacteria</taxon>
        <taxon>Katanobacteria</taxon>
    </lineage>
</organism>
<accession>A0A1F4UQS4</accession>
<dbReference type="AlphaFoldDB" id="A0A1F4UQS4"/>
<reference evidence="1 2" key="1">
    <citation type="journal article" date="2016" name="Nat. Commun.">
        <title>Thousands of microbial genomes shed light on interconnected biogeochemical processes in an aquifer system.</title>
        <authorList>
            <person name="Anantharaman K."/>
            <person name="Brown C.T."/>
            <person name="Hug L.A."/>
            <person name="Sharon I."/>
            <person name="Castelle C.J."/>
            <person name="Probst A.J."/>
            <person name="Thomas B.C."/>
            <person name="Singh A."/>
            <person name="Wilkins M.J."/>
            <person name="Karaoz U."/>
            <person name="Brodie E.L."/>
            <person name="Williams K.H."/>
            <person name="Hubbard S.S."/>
            <person name="Banfield J.F."/>
        </authorList>
    </citation>
    <scope>NUCLEOTIDE SEQUENCE [LARGE SCALE GENOMIC DNA]</scope>
</reference>